<feature type="compositionally biased region" description="Low complexity" evidence="1">
    <location>
        <begin position="60"/>
        <end position="73"/>
    </location>
</feature>
<name>A0AAE1TTE2_9EUCA</name>
<reference evidence="2" key="1">
    <citation type="submission" date="2023-11" db="EMBL/GenBank/DDBJ databases">
        <title>Genome assemblies of two species of porcelain crab, Petrolisthes cinctipes and Petrolisthes manimaculis (Anomura: Porcellanidae).</title>
        <authorList>
            <person name="Angst P."/>
        </authorList>
    </citation>
    <scope>NUCLEOTIDE SEQUENCE</scope>
    <source>
        <strain evidence="2">PB745_02</strain>
        <tissue evidence="2">Gill</tissue>
    </source>
</reference>
<feature type="compositionally biased region" description="Low complexity" evidence="1">
    <location>
        <begin position="21"/>
        <end position="32"/>
    </location>
</feature>
<organism evidence="2 3">
    <name type="scientific">Petrolisthes manimaculis</name>
    <dbReference type="NCBI Taxonomy" id="1843537"/>
    <lineage>
        <taxon>Eukaryota</taxon>
        <taxon>Metazoa</taxon>
        <taxon>Ecdysozoa</taxon>
        <taxon>Arthropoda</taxon>
        <taxon>Crustacea</taxon>
        <taxon>Multicrustacea</taxon>
        <taxon>Malacostraca</taxon>
        <taxon>Eumalacostraca</taxon>
        <taxon>Eucarida</taxon>
        <taxon>Decapoda</taxon>
        <taxon>Pleocyemata</taxon>
        <taxon>Anomura</taxon>
        <taxon>Galatheoidea</taxon>
        <taxon>Porcellanidae</taxon>
        <taxon>Petrolisthes</taxon>
    </lineage>
</organism>
<gene>
    <name evidence="2" type="ORF">Pmani_029938</name>
</gene>
<keyword evidence="3" id="KW-1185">Reference proteome</keyword>
<dbReference type="Proteomes" id="UP001292094">
    <property type="component" value="Unassembled WGS sequence"/>
</dbReference>
<feature type="compositionally biased region" description="Pro residues" evidence="1">
    <location>
        <begin position="1"/>
        <end position="20"/>
    </location>
</feature>
<protein>
    <submittedName>
        <fullName evidence="2">Uncharacterized protein</fullName>
    </submittedName>
</protein>
<evidence type="ECO:0000256" key="1">
    <source>
        <dbReference type="SAM" id="MobiDB-lite"/>
    </source>
</evidence>
<feature type="region of interest" description="Disordered" evidence="1">
    <location>
        <begin position="60"/>
        <end position="88"/>
    </location>
</feature>
<feature type="region of interest" description="Disordered" evidence="1">
    <location>
        <begin position="1"/>
        <end position="32"/>
    </location>
</feature>
<dbReference type="EMBL" id="JAWZYT010003592">
    <property type="protein sequence ID" value="KAK4297663.1"/>
    <property type="molecule type" value="Genomic_DNA"/>
</dbReference>
<evidence type="ECO:0000313" key="2">
    <source>
        <dbReference type="EMBL" id="KAK4297663.1"/>
    </source>
</evidence>
<proteinExistence type="predicted"/>
<comment type="caution">
    <text evidence="2">The sequence shown here is derived from an EMBL/GenBank/DDBJ whole genome shotgun (WGS) entry which is preliminary data.</text>
</comment>
<feature type="compositionally biased region" description="Pro residues" evidence="1">
    <location>
        <begin position="74"/>
        <end position="83"/>
    </location>
</feature>
<accession>A0AAE1TTE2</accession>
<sequence>MFPESPPFHTHPPLTSPPTSLPHSSSSQLSTFLTLHPPPSTLFLLSALYLPYSPPHFLPHSSSSQLSTFLSLHPTPPSSPLPPGHSEGVCAPRSLCVKGS</sequence>
<dbReference type="AlphaFoldDB" id="A0AAE1TTE2"/>
<evidence type="ECO:0000313" key="3">
    <source>
        <dbReference type="Proteomes" id="UP001292094"/>
    </source>
</evidence>